<evidence type="ECO:0000313" key="10">
    <source>
        <dbReference type="EMBL" id="KAA8538806.1"/>
    </source>
</evidence>
<keyword evidence="3" id="KW-0132">Cell division</keyword>
<keyword evidence="5" id="KW-0539">Nucleus</keyword>
<dbReference type="GO" id="GO:1990414">
    <property type="term" value="P:replication-born double-strand break repair via sister chromatid exchange"/>
    <property type="evidence" value="ECO:0007669"/>
    <property type="project" value="TreeGrafter"/>
</dbReference>
<dbReference type="PANTHER" id="PTHR12585">
    <property type="entry name" value="SCC1 / RAD21 FAMILY MEMBER"/>
    <property type="match status" value="1"/>
</dbReference>
<evidence type="ECO:0000259" key="9">
    <source>
        <dbReference type="Pfam" id="PF04825"/>
    </source>
</evidence>
<feature type="domain" description="Rad21/Rec8-like protein N-terminal" evidence="9">
    <location>
        <begin position="117"/>
        <end position="197"/>
    </location>
</feature>
<keyword evidence="3" id="KW-0498">Mitosis</keyword>
<feature type="region of interest" description="Disordered" evidence="7">
    <location>
        <begin position="497"/>
        <end position="535"/>
    </location>
</feature>
<dbReference type="GO" id="GO:0008278">
    <property type="term" value="C:cohesin complex"/>
    <property type="evidence" value="ECO:0007669"/>
    <property type="project" value="InterPro"/>
</dbReference>
<comment type="subcellular location">
    <subcellularLocation>
        <location evidence="1">Nucleus</location>
    </subcellularLocation>
</comment>
<reference evidence="10 11" key="1">
    <citation type="submission" date="2019-09" db="EMBL/GenBank/DDBJ databases">
        <title>A chromosome-level genome assembly of the Chinese tupelo Nyssa sinensis.</title>
        <authorList>
            <person name="Yang X."/>
            <person name="Kang M."/>
            <person name="Yang Y."/>
            <person name="Xiong H."/>
            <person name="Wang M."/>
            <person name="Zhang Z."/>
            <person name="Wang Z."/>
            <person name="Wu H."/>
            <person name="Ma T."/>
            <person name="Liu J."/>
            <person name="Xi Z."/>
        </authorList>
    </citation>
    <scope>NUCLEOTIDE SEQUENCE [LARGE SCALE GENOMIC DNA]</scope>
    <source>
        <strain evidence="10">J267</strain>
        <tissue evidence="10">Leaf</tissue>
    </source>
</reference>
<dbReference type="Gene3D" id="1.10.10.580">
    <property type="entry name" value="Structural maintenance of chromosome 1. Chain E"/>
    <property type="match status" value="1"/>
</dbReference>
<feature type="region of interest" description="Disordered" evidence="7">
    <location>
        <begin position="607"/>
        <end position="630"/>
    </location>
</feature>
<dbReference type="CDD" id="cd21793">
    <property type="entry name" value="Rad21_Rec8_M_AtSYN1-like"/>
    <property type="match status" value="1"/>
</dbReference>
<evidence type="ECO:0000313" key="11">
    <source>
        <dbReference type="Proteomes" id="UP000325577"/>
    </source>
</evidence>
<dbReference type="PANTHER" id="PTHR12585:SF69">
    <property type="entry name" value="FI11703P"/>
    <property type="match status" value="1"/>
</dbReference>
<evidence type="ECO:0000256" key="4">
    <source>
        <dbReference type="ARBA" id="ARBA00022829"/>
    </source>
</evidence>
<keyword evidence="11" id="KW-1185">Reference proteome</keyword>
<dbReference type="GO" id="GO:0007062">
    <property type="term" value="P:sister chromatid cohesion"/>
    <property type="evidence" value="ECO:0007669"/>
    <property type="project" value="InterPro"/>
</dbReference>
<evidence type="ECO:0000256" key="2">
    <source>
        <dbReference type="ARBA" id="ARBA00009870"/>
    </source>
</evidence>
<evidence type="ECO:0000259" key="8">
    <source>
        <dbReference type="Pfam" id="PF04824"/>
    </source>
</evidence>
<sequence length="1420" mass="155349">MKTIISLRVASSVFTFRSVKPSRASHNISYRTSHHCTSYHLRICTVHYDQKSAGEATPHEHIDSSQVRKIKIEILKTKALLSTLSLYGFSLPRNVNDIVYGFELLIPTKFREEERRSHLERKLRKNQVADTDIGVSVDSILFPEVPIALRLSSHLLLGVVRIYSRKVNYLFDDCSEALLKIKQAFRSTAVDLPPEESTAPYHSITLPETFDLDDFELPDNDIFQGNYVDHHISTRDQITLQDTMEGVVYSTSQFGLDERFGDGDTSGLDLDEELFLDKVAAPGHGGVMLGSDSDPQASDQPMMPLKQDENHEGMTENSDMLATAIANEIEGPIRNTDFIEYAQAPCTPGLVEEPNLSNIQEASACDDHLESEYHNLTEFAAKENLENATSKSGLQYGNTNLLDWSLLDMNPETAVRMPAEKNGYLSDAPDIKQLKPSGGSPSTAGTMEHISLENPHLASSPSSHIAYPDKAICQISEFSDRIVAASDGANIMEDLPKGAVSNTEPGIHSTDGAHADSVEPQGVRSDETEASPIVSHEVPVLEDLYGKPCFGVETTLENYSLTSACQPVSEDSLEINQAPLRPEVSNDMEIVGNVEISCPLSNAVALNTESPGRPDLEKPETQSCQLPNDSKILNPNFHEEMDFTRMHILQPCNSHLKQPNTLKSGGDNSVATDLPSEVARLCSLEASGREQAAHASEASTEVQGEGCHTTDVTKPALEENQVPEPASREDIQVDFSRLDDQVGNAISRDTQLENLHSSDNSEFPAPEKFLSVTEGLAVLPNNLLVESTPDKADLAGVDGIKIISGKKRSYTESTLTVQSLNSIESLGAASSKRTRESIPDDDDLLSSILVGRKSSVLKVKPTPPPPPEITTMRRHRSAPRVSSSKRKVLMDDTMVLHGDTIRQQLTTTEDIRRLRKKAPCTRSEIWMIQKQFLEDEIFIEPIFTGLSAELVSLHNHKLDLSEIKVSRNDENNSSLEGANDMEFPVGPNVTKRTGMVGNTEPVVVRNGAEAEPAKTPVQTVNQQGEQHALSSQGYDSQVQMKAIGDSSEPKSLQHELLGEFSEMETDGGSVAVADAINPGIVLGVEPSSSSDPVFGVAPDQKLDTLSAEMDASMVDISSRNGVDAIGVDAAEVVEKNDDTVAVVGIESRAVDDFLLEETEIGASVEIGADGQRDCSSPKKNSNPSLANSSPETGGYSNQVVEIADPALEEIQKNKQGFVNEYEVLAAELDNDDKNLTSNGICSEESKIDSLYPVELVTDVKNAYLNDGEYPGDQEANPQSIMDADTAAIDHTAIEDHLDFDYTIDGHDTGFLNVDDDDVAEENDDYMPSAEETHFLENSGWSSRTRAVAKYLQTLFDKEAEHGRKALPMDNLLAGKTRKEASRMFFEALVLKTKDYIHVEQGNAFDNINIKPGVKLMKSEF</sequence>
<dbReference type="InterPro" id="IPR006909">
    <property type="entry name" value="Rad21/Rec8_C_eu"/>
</dbReference>
<accession>A0A5J5B8X9</accession>
<evidence type="ECO:0008006" key="12">
    <source>
        <dbReference type="Google" id="ProtNLM"/>
    </source>
</evidence>
<dbReference type="EMBL" id="CM018037">
    <property type="protein sequence ID" value="KAA8538806.1"/>
    <property type="molecule type" value="Genomic_DNA"/>
</dbReference>
<feature type="region of interest" description="Disordered" evidence="7">
    <location>
        <begin position="1168"/>
        <end position="1196"/>
    </location>
</feature>
<gene>
    <name evidence="10" type="ORF">F0562_025498</name>
</gene>
<feature type="region of interest" description="Disordered" evidence="7">
    <location>
        <begin position="1009"/>
        <end position="1034"/>
    </location>
</feature>
<dbReference type="InterPro" id="IPR023093">
    <property type="entry name" value="ScpA-like_C"/>
</dbReference>
<dbReference type="GO" id="GO:0007059">
    <property type="term" value="P:chromosome segregation"/>
    <property type="evidence" value="ECO:0007669"/>
    <property type="project" value="UniProtKB-KW"/>
</dbReference>
<evidence type="ECO:0000256" key="1">
    <source>
        <dbReference type="ARBA" id="ARBA00004123"/>
    </source>
</evidence>
<evidence type="ECO:0000256" key="5">
    <source>
        <dbReference type="ARBA" id="ARBA00023242"/>
    </source>
</evidence>
<feature type="domain" description="Rad21/Rec8-like protein C-terminal eukaryotic" evidence="8">
    <location>
        <begin position="1368"/>
        <end position="1414"/>
    </location>
</feature>
<feature type="compositionally biased region" description="Basic residues" evidence="7">
    <location>
        <begin position="872"/>
        <end position="885"/>
    </location>
</feature>
<feature type="region of interest" description="Disordered" evidence="7">
    <location>
        <begin position="857"/>
        <end position="885"/>
    </location>
</feature>
<dbReference type="FunFam" id="1.10.10.580:FF:000002">
    <property type="entry name" value="Sister chromatid cohesion 1 protein 4"/>
    <property type="match status" value="1"/>
</dbReference>
<comment type="similarity">
    <text evidence="2">Belongs to the rad21 family.</text>
</comment>
<dbReference type="OrthoDB" id="10071381at2759"/>
<dbReference type="Proteomes" id="UP000325577">
    <property type="component" value="Linkage Group LG14"/>
</dbReference>
<dbReference type="Pfam" id="PF04824">
    <property type="entry name" value="Rad21_Rec8"/>
    <property type="match status" value="1"/>
</dbReference>
<dbReference type="GO" id="GO:0003682">
    <property type="term" value="F:chromatin binding"/>
    <property type="evidence" value="ECO:0007669"/>
    <property type="project" value="TreeGrafter"/>
</dbReference>
<dbReference type="GO" id="GO:0005634">
    <property type="term" value="C:nucleus"/>
    <property type="evidence" value="ECO:0007669"/>
    <property type="project" value="UniProtKB-SubCell"/>
</dbReference>
<keyword evidence="4" id="KW-0159">Chromosome partition</keyword>
<dbReference type="SUPFAM" id="SSF46785">
    <property type="entry name" value="Winged helix' DNA-binding domain"/>
    <property type="match status" value="1"/>
</dbReference>
<dbReference type="InterPro" id="IPR036390">
    <property type="entry name" value="WH_DNA-bd_sf"/>
</dbReference>
<name>A0A5J5B8X9_9ASTE</name>
<dbReference type="Pfam" id="PF04825">
    <property type="entry name" value="Rad21_Rec8_N"/>
    <property type="match status" value="1"/>
</dbReference>
<dbReference type="InterPro" id="IPR006910">
    <property type="entry name" value="Rad21_Rec8_N"/>
</dbReference>
<feature type="compositionally biased region" description="Polar residues" evidence="7">
    <location>
        <begin position="1177"/>
        <end position="1196"/>
    </location>
</feature>
<feature type="region of interest" description="Disordered" evidence="7">
    <location>
        <begin position="424"/>
        <end position="444"/>
    </location>
</feature>
<proteinExistence type="inferred from homology"/>
<feature type="compositionally biased region" description="Polar residues" evidence="7">
    <location>
        <begin position="621"/>
        <end position="630"/>
    </location>
</feature>
<organism evidence="10 11">
    <name type="scientific">Nyssa sinensis</name>
    <dbReference type="NCBI Taxonomy" id="561372"/>
    <lineage>
        <taxon>Eukaryota</taxon>
        <taxon>Viridiplantae</taxon>
        <taxon>Streptophyta</taxon>
        <taxon>Embryophyta</taxon>
        <taxon>Tracheophyta</taxon>
        <taxon>Spermatophyta</taxon>
        <taxon>Magnoliopsida</taxon>
        <taxon>eudicotyledons</taxon>
        <taxon>Gunneridae</taxon>
        <taxon>Pentapetalae</taxon>
        <taxon>asterids</taxon>
        <taxon>Cornales</taxon>
        <taxon>Nyssaceae</taxon>
        <taxon>Nyssa</taxon>
    </lineage>
</organism>
<protein>
    <recommendedName>
        <fullName evidence="12">Rad21/Rec8-like protein N-terminal domain-containing protein</fullName>
    </recommendedName>
</protein>
<evidence type="ECO:0000256" key="6">
    <source>
        <dbReference type="ARBA" id="ARBA00064543"/>
    </source>
</evidence>
<feature type="compositionally biased region" description="Polar residues" evidence="7">
    <location>
        <begin position="1016"/>
        <end position="1034"/>
    </location>
</feature>
<dbReference type="InterPro" id="IPR039781">
    <property type="entry name" value="Rad21/Rec8-like"/>
</dbReference>
<evidence type="ECO:0000256" key="3">
    <source>
        <dbReference type="ARBA" id="ARBA00022776"/>
    </source>
</evidence>
<evidence type="ECO:0000256" key="7">
    <source>
        <dbReference type="SAM" id="MobiDB-lite"/>
    </source>
</evidence>
<comment type="subunit">
    <text evidence="6">Component of the cohesin complex.</text>
</comment>
<keyword evidence="3" id="KW-0131">Cell cycle</keyword>